<dbReference type="PRINTS" id="PR00599">
    <property type="entry name" value="MAPEPTIDASE"/>
</dbReference>
<dbReference type="PANTHER" id="PTHR43330:SF27">
    <property type="entry name" value="METHIONINE AMINOPEPTIDASE"/>
    <property type="match status" value="1"/>
</dbReference>
<keyword evidence="5 6" id="KW-0378">Hydrolase</keyword>
<comment type="function">
    <text evidence="1 6">Removes the N-terminal methionine from nascent proteins. The N-terminal methionine is often cleaved when the second residue in the primary sequence is small and uncharged (Met-Ala-, Cys, Gly, Pro, Ser, Thr, or Val). Requires deformylation of the N(alpha)-formylated initiator methionine before it can be hydrolyzed.</text>
</comment>
<dbReference type="InterPro" id="IPR000994">
    <property type="entry name" value="Pept_M24"/>
</dbReference>
<comment type="cofactor">
    <cofactor evidence="6">
        <name>Co(2+)</name>
        <dbReference type="ChEBI" id="CHEBI:48828"/>
    </cofactor>
    <cofactor evidence="6">
        <name>Zn(2+)</name>
        <dbReference type="ChEBI" id="CHEBI:29105"/>
    </cofactor>
    <cofactor evidence="6">
        <name>Mn(2+)</name>
        <dbReference type="ChEBI" id="CHEBI:29035"/>
    </cofactor>
    <cofactor evidence="6">
        <name>Fe(2+)</name>
        <dbReference type="ChEBI" id="CHEBI:29033"/>
    </cofactor>
    <text evidence="6">Binds 2 divalent metal cations per subunit. Has a high-affinity and a low affinity metal-binding site. The true nature of the physiological cofactor is under debate. The enzyme is active with cobalt, zinc, manganese or divalent iron ions. Most likely, methionine aminopeptidases function as mononuclear Fe(2+)-metalloproteases under physiological conditions, and the catalytically relevant metal-binding site has been assigned to the histidine-containing high-affinity site.</text>
</comment>
<feature type="binding site" evidence="6">
    <location>
        <position position="232"/>
    </location>
    <ligand>
        <name>a divalent metal cation</name>
        <dbReference type="ChEBI" id="CHEBI:60240"/>
        <label>2</label>
        <note>catalytic</note>
    </ligand>
</feature>
<dbReference type="NCBIfam" id="TIGR00500">
    <property type="entry name" value="met_pdase_I"/>
    <property type="match status" value="1"/>
</dbReference>
<dbReference type="CDD" id="cd01086">
    <property type="entry name" value="MetAP1"/>
    <property type="match status" value="1"/>
</dbReference>
<feature type="domain" description="Peptidase M24" evidence="8">
    <location>
        <begin position="11"/>
        <end position="238"/>
    </location>
</feature>
<evidence type="ECO:0000256" key="4">
    <source>
        <dbReference type="ARBA" id="ARBA00022723"/>
    </source>
</evidence>
<feature type="binding site" evidence="6">
    <location>
        <position position="105"/>
    </location>
    <ligand>
        <name>a divalent metal cation</name>
        <dbReference type="ChEBI" id="CHEBI:60240"/>
        <label>1</label>
    </ligand>
</feature>
<evidence type="ECO:0000313" key="9">
    <source>
        <dbReference type="EMBL" id="MQM73228.1"/>
    </source>
</evidence>
<evidence type="ECO:0000259" key="8">
    <source>
        <dbReference type="Pfam" id="PF00557"/>
    </source>
</evidence>
<dbReference type="AlphaFoldDB" id="A0A6L5GSW6"/>
<organism evidence="9 10">
    <name type="scientific">Candidatus Pseudoramibacter fermentans</name>
    <dbReference type="NCBI Taxonomy" id="2594427"/>
    <lineage>
        <taxon>Bacteria</taxon>
        <taxon>Bacillati</taxon>
        <taxon>Bacillota</taxon>
        <taxon>Clostridia</taxon>
        <taxon>Eubacteriales</taxon>
        <taxon>Eubacteriaceae</taxon>
        <taxon>Pseudoramibacter</taxon>
    </lineage>
</organism>
<dbReference type="PROSITE" id="PS00680">
    <property type="entry name" value="MAP_1"/>
    <property type="match status" value="1"/>
</dbReference>
<name>A0A6L5GSW6_9FIRM</name>
<dbReference type="PANTHER" id="PTHR43330">
    <property type="entry name" value="METHIONINE AMINOPEPTIDASE"/>
    <property type="match status" value="1"/>
</dbReference>
<dbReference type="InterPro" id="IPR001714">
    <property type="entry name" value="Pept_M24_MAP"/>
</dbReference>
<keyword evidence="4 6" id="KW-0479">Metal-binding</keyword>
<dbReference type="HAMAP" id="MF_01974">
    <property type="entry name" value="MetAP_1"/>
    <property type="match status" value="1"/>
</dbReference>
<accession>A0A6L5GSW6</accession>
<dbReference type="GO" id="GO:0046872">
    <property type="term" value="F:metal ion binding"/>
    <property type="evidence" value="ECO:0007669"/>
    <property type="project" value="UniProtKB-UniRule"/>
</dbReference>
<dbReference type="Gene3D" id="3.90.230.10">
    <property type="entry name" value="Creatinase/methionine aminopeptidase superfamily"/>
    <property type="match status" value="1"/>
</dbReference>
<dbReference type="GO" id="GO:0004239">
    <property type="term" value="F:initiator methionyl aminopeptidase activity"/>
    <property type="evidence" value="ECO:0007669"/>
    <property type="project" value="UniProtKB-UniRule"/>
</dbReference>
<protein>
    <recommendedName>
        <fullName evidence="6 7">Methionine aminopeptidase</fullName>
        <shortName evidence="6">MAP</shortName>
        <shortName evidence="6">MetAP</shortName>
        <ecNumber evidence="6 7">3.4.11.18</ecNumber>
    </recommendedName>
    <alternativeName>
        <fullName evidence="6">Peptidase M</fullName>
    </alternativeName>
</protein>
<dbReference type="GO" id="GO:0070006">
    <property type="term" value="F:metalloaminopeptidase activity"/>
    <property type="evidence" value="ECO:0007669"/>
    <property type="project" value="UniProtKB-UniRule"/>
</dbReference>
<dbReference type="SUPFAM" id="SSF55920">
    <property type="entry name" value="Creatinase/aminopeptidase"/>
    <property type="match status" value="1"/>
</dbReference>
<evidence type="ECO:0000256" key="2">
    <source>
        <dbReference type="ARBA" id="ARBA00022438"/>
    </source>
</evidence>
<comment type="caution">
    <text evidence="9">The sequence shown here is derived from an EMBL/GenBank/DDBJ whole genome shotgun (WGS) entry which is preliminary data.</text>
</comment>
<feature type="binding site" evidence="6">
    <location>
        <position position="201"/>
    </location>
    <ligand>
        <name>a divalent metal cation</name>
        <dbReference type="ChEBI" id="CHEBI:60240"/>
        <label>2</label>
        <note>catalytic</note>
    </ligand>
</feature>
<feature type="binding site" evidence="6">
    <location>
        <position position="94"/>
    </location>
    <ligand>
        <name>a divalent metal cation</name>
        <dbReference type="ChEBI" id="CHEBI:60240"/>
        <label>1</label>
    </ligand>
</feature>
<evidence type="ECO:0000256" key="5">
    <source>
        <dbReference type="ARBA" id="ARBA00022801"/>
    </source>
</evidence>
<evidence type="ECO:0000256" key="6">
    <source>
        <dbReference type="HAMAP-Rule" id="MF_01974"/>
    </source>
</evidence>
<keyword evidence="2 6" id="KW-0031">Aminopeptidase</keyword>
<keyword evidence="3 6" id="KW-0645">Protease</keyword>
<evidence type="ECO:0000256" key="7">
    <source>
        <dbReference type="RuleBase" id="RU003653"/>
    </source>
</evidence>
<proteinExistence type="inferred from homology"/>
<dbReference type="EC" id="3.4.11.18" evidence="6 7"/>
<gene>
    <name evidence="6 9" type="primary">map</name>
    <name evidence="9" type="ORF">FRC53_07455</name>
</gene>
<dbReference type="GO" id="GO:0005829">
    <property type="term" value="C:cytosol"/>
    <property type="evidence" value="ECO:0007669"/>
    <property type="project" value="TreeGrafter"/>
</dbReference>
<dbReference type="InterPro" id="IPR002467">
    <property type="entry name" value="Pept_M24A_MAP1"/>
</dbReference>
<comment type="subunit">
    <text evidence="6">Monomer.</text>
</comment>
<evidence type="ECO:0000313" key="10">
    <source>
        <dbReference type="Proteomes" id="UP000473648"/>
    </source>
</evidence>
<sequence>MITIKNDKEIEKMKAAGRLVGECHNLLRDMIKPGITTMELNDVAEKYFRDHGAYPTFLGYGGFPYSICASVNEEVVHGFPSDRVLKEGDIISIDLGATLDGYVGDAARTWGVGKISDEAQKLIDVTRDSFFKGIEQAHVGNRLSDIGHAVQQVAEAAGFSVVRDYVGHGIGREMHEDPPIPNYGKPGHGPRLLKNMTLAVEPMVDVGTYEVHTLDNDWTVVTNDGKLAAHYENTIWITGEGAPEILTLVED</sequence>
<dbReference type="GO" id="GO:0006508">
    <property type="term" value="P:proteolysis"/>
    <property type="evidence" value="ECO:0007669"/>
    <property type="project" value="UniProtKB-KW"/>
</dbReference>
<feature type="binding site" evidence="6">
    <location>
        <position position="77"/>
    </location>
    <ligand>
        <name>substrate</name>
    </ligand>
</feature>
<feature type="binding site" evidence="6">
    <location>
        <position position="168"/>
    </location>
    <ligand>
        <name>a divalent metal cation</name>
        <dbReference type="ChEBI" id="CHEBI:60240"/>
        <label>2</label>
        <note>catalytic</note>
    </ligand>
</feature>
<dbReference type="InterPro" id="IPR036005">
    <property type="entry name" value="Creatinase/aminopeptidase-like"/>
</dbReference>
<dbReference type="Proteomes" id="UP000473648">
    <property type="component" value="Unassembled WGS sequence"/>
</dbReference>
<dbReference type="Pfam" id="PF00557">
    <property type="entry name" value="Peptidase_M24"/>
    <property type="match status" value="1"/>
</dbReference>
<reference evidence="9" key="1">
    <citation type="journal article" date="2020" name="Appl. Environ. Microbiol.">
        <title>Medium-Chain Fatty Acid Synthesis by 'Candidatus Weimeria bifida' gen. nov., sp. nov., and 'Candidatus Pseudoramibacter fermentans' sp. nov.</title>
        <authorList>
            <person name="Scarborough M.J."/>
            <person name="Myers K.S."/>
            <person name="Donohue T.J."/>
            <person name="Noguera D.R."/>
        </authorList>
    </citation>
    <scope>NUCLEOTIDE SEQUENCE</scope>
    <source>
        <strain evidence="9">EUB1.1</strain>
    </source>
</reference>
<evidence type="ECO:0000256" key="3">
    <source>
        <dbReference type="ARBA" id="ARBA00022670"/>
    </source>
</evidence>
<evidence type="ECO:0000256" key="1">
    <source>
        <dbReference type="ARBA" id="ARBA00002521"/>
    </source>
</evidence>
<feature type="binding site" evidence="6">
    <location>
        <position position="175"/>
    </location>
    <ligand>
        <name>substrate</name>
    </ligand>
</feature>
<feature type="binding site" evidence="6">
    <location>
        <position position="105"/>
    </location>
    <ligand>
        <name>a divalent metal cation</name>
        <dbReference type="ChEBI" id="CHEBI:60240"/>
        <label>2</label>
        <note>catalytic</note>
    </ligand>
</feature>
<comment type="catalytic activity">
    <reaction evidence="6 7">
        <text>Release of N-terminal amino acids, preferentially methionine, from peptides and arylamides.</text>
        <dbReference type="EC" id="3.4.11.18"/>
    </reaction>
</comment>
<feature type="binding site" evidence="6">
    <location>
        <position position="232"/>
    </location>
    <ligand>
        <name>a divalent metal cation</name>
        <dbReference type="ChEBI" id="CHEBI:60240"/>
        <label>1</label>
    </ligand>
</feature>
<comment type="similarity">
    <text evidence="6">Belongs to the peptidase M24A family. Methionine aminopeptidase type 1 subfamily.</text>
</comment>
<dbReference type="EMBL" id="VOGB01000005">
    <property type="protein sequence ID" value="MQM73228.1"/>
    <property type="molecule type" value="Genomic_DNA"/>
</dbReference>
<keyword evidence="10" id="KW-1185">Reference proteome</keyword>